<dbReference type="OrthoDB" id="19768at2759"/>
<dbReference type="InterPro" id="IPR022228">
    <property type="entry name" value="DUF3755"/>
</dbReference>
<dbReference type="Gene3D" id="1.10.10.60">
    <property type="entry name" value="Homeodomain-like"/>
    <property type="match status" value="1"/>
</dbReference>
<dbReference type="Proteomes" id="UP000663760">
    <property type="component" value="Chromosome 10"/>
</dbReference>
<dbReference type="PANTHER" id="PTHR14000:SF6">
    <property type="entry name" value="OS02G0631200 PROTEIN"/>
    <property type="match status" value="1"/>
</dbReference>
<proteinExistence type="predicted"/>
<protein>
    <submittedName>
        <fullName evidence="2">Uncharacterized protein</fullName>
    </submittedName>
</protein>
<evidence type="ECO:0000313" key="3">
    <source>
        <dbReference type="Proteomes" id="UP000663760"/>
    </source>
</evidence>
<evidence type="ECO:0000256" key="1">
    <source>
        <dbReference type="SAM" id="MobiDB-lite"/>
    </source>
</evidence>
<sequence length="303" mass="33274">MAADPNMGLQRRRAASAFCDRHMVSFQPDTVGSATTTIPSCTAGFSGVNSATGITFSSSPDGTNDTAVLFPRGNAARRLHLHPVIGLKHGKGLAADWSFEEQLLLEEGLVKYANEPTIMRYIKIGAILHNKTVRDVAMRCRWMIRKEARKRRKQEEYYQKRMKDNKVDYSSRSDLASSQQPNAAASPLTTTHCVGRWNGVPLEAQVIDASIQRLVQENTQLLVEITANISSLKLQDNIDIFLHVKNNIECILNWMSGMPGVMAQMPSLPISVDELLLAAATSPALNRGVWGGVEGGGGRISLW</sequence>
<dbReference type="AlphaFoldDB" id="A0A7I8L078"/>
<name>A0A7I8L078_SPIIN</name>
<dbReference type="InterPro" id="IPR009057">
    <property type="entry name" value="Homeodomain-like_sf"/>
</dbReference>
<evidence type="ECO:0000313" key="2">
    <source>
        <dbReference type="EMBL" id="CAA7403430.1"/>
    </source>
</evidence>
<reference evidence="2" key="1">
    <citation type="submission" date="2020-02" db="EMBL/GenBank/DDBJ databases">
        <authorList>
            <person name="Scholz U."/>
            <person name="Mascher M."/>
            <person name="Fiebig A."/>
        </authorList>
    </citation>
    <scope>NUCLEOTIDE SEQUENCE</scope>
</reference>
<feature type="compositionally biased region" description="Low complexity" evidence="1">
    <location>
        <begin position="176"/>
        <end position="187"/>
    </location>
</feature>
<keyword evidence="3" id="KW-1185">Reference proteome</keyword>
<organism evidence="2 3">
    <name type="scientific">Spirodela intermedia</name>
    <name type="common">Intermediate duckweed</name>
    <dbReference type="NCBI Taxonomy" id="51605"/>
    <lineage>
        <taxon>Eukaryota</taxon>
        <taxon>Viridiplantae</taxon>
        <taxon>Streptophyta</taxon>
        <taxon>Embryophyta</taxon>
        <taxon>Tracheophyta</taxon>
        <taxon>Spermatophyta</taxon>
        <taxon>Magnoliopsida</taxon>
        <taxon>Liliopsida</taxon>
        <taxon>Araceae</taxon>
        <taxon>Lemnoideae</taxon>
        <taxon>Spirodela</taxon>
    </lineage>
</organism>
<dbReference type="EMBL" id="LR746273">
    <property type="protein sequence ID" value="CAA7403430.1"/>
    <property type="molecule type" value="Genomic_DNA"/>
</dbReference>
<feature type="region of interest" description="Disordered" evidence="1">
    <location>
        <begin position="168"/>
        <end position="187"/>
    </location>
</feature>
<dbReference type="Pfam" id="PF12579">
    <property type="entry name" value="DUF3755"/>
    <property type="match status" value="1"/>
</dbReference>
<accession>A0A7I8L078</accession>
<gene>
    <name evidence="2" type="ORF">SI8410_10014108</name>
</gene>
<dbReference type="SUPFAM" id="SSF46689">
    <property type="entry name" value="Homeodomain-like"/>
    <property type="match status" value="1"/>
</dbReference>
<dbReference type="PANTHER" id="PTHR14000">
    <property type="entry name" value="FINGER CCCH DOMAIN PROTEIN, PUTATIVE (DUF3755)-RELATED"/>
    <property type="match status" value="1"/>
</dbReference>